<accession>A0A2I7K539</accession>
<evidence type="ECO:0000313" key="2">
    <source>
        <dbReference type="Proteomes" id="UP000236447"/>
    </source>
</evidence>
<name>A0A2I7K539_9RHOB</name>
<dbReference type="EMBL" id="CP010725">
    <property type="protein sequence ID" value="AUQ97600.1"/>
    <property type="molecule type" value="Genomic_DNA"/>
</dbReference>
<sequence>MKVQMKNRLGLNQRVPLGYGGGPVPLHPQAISYMTSTRDWVSDFVNLFSNKKPF</sequence>
<gene>
    <name evidence="1" type="ORF">PhaeoP88_00195</name>
</gene>
<reference evidence="1 2" key="1">
    <citation type="journal article" date="2017" name="Front. Microbiol.">
        <title>Phaeobacter piscinae sp. nov., a species of the Roseobacter group and potential aquaculture probiont.</title>
        <authorList>
            <person name="Sonnenschein E.C."/>
            <person name="Phippen C.B.W."/>
            <person name="Nielsen K.F."/>
            <person name="Mateiu R.V."/>
            <person name="Melchiorsen J."/>
            <person name="Gram L."/>
            <person name="Overmann J."/>
            <person name="Freese H.M."/>
        </authorList>
    </citation>
    <scope>NUCLEOTIDE SEQUENCE [LARGE SCALE GENOMIC DNA]</scope>
    <source>
        <strain evidence="1 2">P88</strain>
    </source>
</reference>
<dbReference type="Proteomes" id="UP000236447">
    <property type="component" value="Chromosome"/>
</dbReference>
<organism evidence="1 2">
    <name type="scientific">Phaeobacter inhibens</name>
    <dbReference type="NCBI Taxonomy" id="221822"/>
    <lineage>
        <taxon>Bacteria</taxon>
        <taxon>Pseudomonadati</taxon>
        <taxon>Pseudomonadota</taxon>
        <taxon>Alphaproteobacteria</taxon>
        <taxon>Rhodobacterales</taxon>
        <taxon>Roseobacteraceae</taxon>
        <taxon>Phaeobacter</taxon>
    </lineage>
</organism>
<evidence type="ECO:0000313" key="1">
    <source>
        <dbReference type="EMBL" id="AUQ97600.1"/>
    </source>
</evidence>
<protein>
    <submittedName>
        <fullName evidence="1">Uncharacterized protein</fullName>
    </submittedName>
</protein>
<reference evidence="1 2" key="2">
    <citation type="journal article" date="2017" name="Genome Biol. Evol.">
        <title>Trajectories and Drivers of Genome Evolution in Surface-Associated Marine Phaeobacter.</title>
        <authorList>
            <person name="Freese H.M."/>
            <person name="Sikorski J."/>
            <person name="Bunk B."/>
            <person name="Scheuner C."/>
            <person name="Meier-Kolthoff J.P."/>
            <person name="Sproer C."/>
            <person name="Gram L."/>
            <person name="Overmann J."/>
        </authorList>
    </citation>
    <scope>NUCLEOTIDE SEQUENCE [LARGE SCALE GENOMIC DNA]</scope>
    <source>
        <strain evidence="1 2">P88</strain>
    </source>
</reference>
<dbReference type="AlphaFoldDB" id="A0A2I7K539"/>
<proteinExistence type="predicted"/>